<dbReference type="InterPro" id="IPR016776">
    <property type="entry name" value="ApeP-like_dehydratase"/>
</dbReference>
<dbReference type="Proteomes" id="UP001596473">
    <property type="component" value="Unassembled WGS sequence"/>
</dbReference>
<proteinExistence type="predicted"/>
<name>A0ABW2R2Y5_9NEIS</name>
<reference evidence="2" key="1">
    <citation type="journal article" date="2019" name="Int. J. Syst. Evol. Microbiol.">
        <title>The Global Catalogue of Microorganisms (GCM) 10K type strain sequencing project: providing services to taxonomists for standard genome sequencing and annotation.</title>
        <authorList>
            <consortium name="The Broad Institute Genomics Platform"/>
            <consortium name="The Broad Institute Genome Sequencing Center for Infectious Disease"/>
            <person name="Wu L."/>
            <person name="Ma J."/>
        </authorList>
    </citation>
    <scope>NUCLEOTIDE SEQUENCE [LARGE SCALE GENOMIC DNA]</scope>
    <source>
        <strain evidence="2">CCUG 62945</strain>
    </source>
</reference>
<dbReference type="SUPFAM" id="SSF54637">
    <property type="entry name" value="Thioesterase/thiol ester dehydrase-isomerase"/>
    <property type="match status" value="1"/>
</dbReference>
<evidence type="ECO:0000313" key="1">
    <source>
        <dbReference type="EMBL" id="MFC7422179.1"/>
    </source>
</evidence>
<accession>A0ABW2R2Y5</accession>
<evidence type="ECO:0000313" key="2">
    <source>
        <dbReference type="Proteomes" id="UP001596473"/>
    </source>
</evidence>
<gene>
    <name evidence="1" type="ORF">ACFQNF_20175</name>
</gene>
<dbReference type="CDD" id="cd01289">
    <property type="entry name" value="FabA_like"/>
    <property type="match status" value="1"/>
</dbReference>
<organism evidence="1 2">
    <name type="scientific">Iodobacter arcticus</name>
    <dbReference type="NCBI Taxonomy" id="590593"/>
    <lineage>
        <taxon>Bacteria</taxon>
        <taxon>Pseudomonadati</taxon>
        <taxon>Pseudomonadota</taxon>
        <taxon>Betaproteobacteria</taxon>
        <taxon>Neisseriales</taxon>
        <taxon>Chitinibacteraceae</taxon>
        <taxon>Iodobacter</taxon>
    </lineage>
</organism>
<protein>
    <recommendedName>
        <fullName evidence="3">3-hydroxylacyl-ACP dehydratase</fullName>
    </recommendedName>
</protein>
<dbReference type="Pfam" id="PF22817">
    <property type="entry name" value="ApeP-like"/>
    <property type="match status" value="1"/>
</dbReference>
<dbReference type="InterPro" id="IPR029069">
    <property type="entry name" value="HotDog_dom_sf"/>
</dbReference>
<dbReference type="RefSeq" id="WP_380190089.1">
    <property type="nucleotide sequence ID" value="NZ_JBHTBQ010000046.1"/>
</dbReference>
<comment type="caution">
    <text evidence="1">The sequence shown here is derived from an EMBL/GenBank/DDBJ whole genome shotgun (WGS) entry which is preliminary data.</text>
</comment>
<keyword evidence="2" id="KW-1185">Reference proteome</keyword>
<sequence length="153" mass="16584">MQPIEYPISDIMPHSGKMLLLDRAIAGNDTHFECEVTISANNLFFSGTGVGAWVGVEYMAQTVAAWAGWQARIAGQTPKIGFLLGSRRYSSSVSEFVLGQVLRIRISRAFQADNGLGQFDCQILIDQQEVAQAALTVFEPLDASAFLAERAGA</sequence>
<dbReference type="PIRSF" id="PIRSF020565">
    <property type="entry name" value="3Ho_Ac_ACP_DH_prd"/>
    <property type="match status" value="1"/>
</dbReference>
<dbReference type="Gene3D" id="3.10.129.10">
    <property type="entry name" value="Hotdog Thioesterase"/>
    <property type="match status" value="1"/>
</dbReference>
<dbReference type="EMBL" id="JBHTBQ010000046">
    <property type="protein sequence ID" value="MFC7422179.1"/>
    <property type="molecule type" value="Genomic_DNA"/>
</dbReference>
<evidence type="ECO:0008006" key="3">
    <source>
        <dbReference type="Google" id="ProtNLM"/>
    </source>
</evidence>